<dbReference type="RefSeq" id="XP_002845956.1">
    <property type="nucleotide sequence ID" value="XM_002845910.1"/>
</dbReference>
<sequence>MRHSNLELEDSISGLQFARAMKKFGFGKKNDDGGDDSNRSALFGSRSKNKSPAPSNNPYAQPPPSTDPYSQSGHRPQAYGGMNQPGNHQSNSTYGGSEKGYNPSNGGFAPGKQGNQGSYGQDRYGGGPPANSGGYGGLGRADPNDPSTKDGNRDALFGNAPSRYQERQASSAPPPYQSDSSYGGQQPGGSSGPSYGKYQDRQLTAEEEEEEDIQAMKQDIRFMKQQDVSSTRNALRLAAEAEESGRATLARLGAQGERIHNTEKNLDLAANQNRIAEEKARELKKVNGSMFAMHISNPFTSEQRRRARDQAIIDRHQEERLQREETRLAAFRTEQRMDQTFKEISKKGETGPKRTNLAERSKYQFEQDSEDDEMENEIESNLDALHGAATRLNALAKATGREIDEQDPHIKRIIGKITAGPYSLESN</sequence>
<dbReference type="Proteomes" id="UP000002035">
    <property type="component" value="Unassembled WGS sequence"/>
</dbReference>
<dbReference type="VEuPathDB" id="FungiDB:MCYG_05825"/>
<dbReference type="EMBL" id="DS995705">
    <property type="protein sequence ID" value="EEQ33006.1"/>
    <property type="molecule type" value="Genomic_DNA"/>
</dbReference>
<dbReference type="CDD" id="cd15886">
    <property type="entry name" value="SNARE_SEC9N"/>
    <property type="match status" value="1"/>
</dbReference>
<dbReference type="PANTHER" id="PTHR19305:SF9">
    <property type="entry name" value="SYNAPTOSOMAL-ASSOCIATED PROTEIN 29"/>
    <property type="match status" value="1"/>
</dbReference>
<keyword evidence="6" id="KW-1185">Reference proteome</keyword>
<dbReference type="GO" id="GO:0005886">
    <property type="term" value="C:plasma membrane"/>
    <property type="evidence" value="ECO:0007669"/>
    <property type="project" value="TreeGrafter"/>
</dbReference>
<dbReference type="FunFam" id="1.20.5.110:FF:000048">
    <property type="entry name" value="Protein transport protein SEC9"/>
    <property type="match status" value="1"/>
</dbReference>
<proteinExistence type="inferred from homology"/>
<protein>
    <submittedName>
        <fullName evidence="5">V-SNARE</fullName>
    </submittedName>
</protein>
<dbReference type="STRING" id="554155.C5FT03"/>
<dbReference type="GO" id="GO:0019905">
    <property type="term" value="F:syntaxin binding"/>
    <property type="evidence" value="ECO:0007669"/>
    <property type="project" value="TreeGrafter"/>
</dbReference>
<dbReference type="HOGENOM" id="CLU_020823_2_0_1"/>
<organism evidence="5 6">
    <name type="scientific">Arthroderma otae (strain ATCC MYA-4605 / CBS 113480)</name>
    <name type="common">Microsporum canis</name>
    <dbReference type="NCBI Taxonomy" id="554155"/>
    <lineage>
        <taxon>Eukaryota</taxon>
        <taxon>Fungi</taxon>
        <taxon>Dikarya</taxon>
        <taxon>Ascomycota</taxon>
        <taxon>Pezizomycotina</taxon>
        <taxon>Eurotiomycetes</taxon>
        <taxon>Eurotiomycetidae</taxon>
        <taxon>Onygenales</taxon>
        <taxon>Arthrodermataceae</taxon>
        <taxon>Microsporum</taxon>
    </lineage>
</organism>
<feature type="compositionally biased region" description="Polar residues" evidence="3">
    <location>
        <begin position="50"/>
        <end position="59"/>
    </location>
</feature>
<dbReference type="GO" id="GO:0031201">
    <property type="term" value="C:SNARE complex"/>
    <property type="evidence" value="ECO:0007669"/>
    <property type="project" value="TreeGrafter"/>
</dbReference>
<dbReference type="GO" id="GO:0005484">
    <property type="term" value="F:SNAP receptor activity"/>
    <property type="evidence" value="ECO:0007669"/>
    <property type="project" value="TreeGrafter"/>
</dbReference>
<dbReference type="GO" id="GO:0006887">
    <property type="term" value="P:exocytosis"/>
    <property type="evidence" value="ECO:0007669"/>
    <property type="project" value="TreeGrafter"/>
</dbReference>
<dbReference type="GO" id="GO:0006906">
    <property type="term" value="P:vesicle fusion"/>
    <property type="evidence" value="ECO:0007669"/>
    <property type="project" value="TreeGrafter"/>
</dbReference>
<evidence type="ECO:0000256" key="1">
    <source>
        <dbReference type="ARBA" id="ARBA00009480"/>
    </source>
</evidence>
<dbReference type="GeneID" id="9225931"/>
<comment type="similarity">
    <text evidence="1">Belongs to the SNAP-25 family.</text>
</comment>
<accession>C5FT03</accession>
<feature type="compositionally biased region" description="Polar residues" evidence="3">
    <location>
        <begin position="84"/>
        <end position="95"/>
    </location>
</feature>
<evidence type="ECO:0000313" key="5">
    <source>
        <dbReference type="EMBL" id="EEQ33006.1"/>
    </source>
</evidence>
<dbReference type="SUPFAM" id="SSF58038">
    <property type="entry name" value="SNARE fusion complex"/>
    <property type="match status" value="2"/>
</dbReference>
<dbReference type="PROSITE" id="PS50192">
    <property type="entry name" value="T_SNARE"/>
    <property type="match status" value="1"/>
</dbReference>
<keyword evidence="2" id="KW-0175">Coiled coil</keyword>
<feature type="domain" description="T-SNARE coiled-coil homology" evidence="4">
    <location>
        <begin position="372"/>
        <end position="427"/>
    </location>
</feature>
<dbReference type="OMA" id="TNQRMER"/>
<name>C5FT03_ARTOC</name>
<evidence type="ECO:0000256" key="3">
    <source>
        <dbReference type="SAM" id="MobiDB-lite"/>
    </source>
</evidence>
<reference evidence="6" key="1">
    <citation type="journal article" date="2012" name="MBio">
        <title>Comparative genome analysis of Trichophyton rubrum and related dermatophytes reveals candidate genes involved in infection.</title>
        <authorList>
            <person name="Martinez D.A."/>
            <person name="Oliver B.G."/>
            <person name="Graeser Y."/>
            <person name="Goldberg J.M."/>
            <person name="Li W."/>
            <person name="Martinez-Rossi N.M."/>
            <person name="Monod M."/>
            <person name="Shelest E."/>
            <person name="Barton R.C."/>
            <person name="Birch E."/>
            <person name="Brakhage A.A."/>
            <person name="Chen Z."/>
            <person name="Gurr S.J."/>
            <person name="Heiman D."/>
            <person name="Heitman J."/>
            <person name="Kosti I."/>
            <person name="Rossi A."/>
            <person name="Saif S."/>
            <person name="Samalova M."/>
            <person name="Saunders C.W."/>
            <person name="Shea T."/>
            <person name="Summerbell R.C."/>
            <person name="Xu J."/>
            <person name="Young S."/>
            <person name="Zeng Q."/>
            <person name="Birren B.W."/>
            <person name="Cuomo C.A."/>
            <person name="White T.C."/>
        </authorList>
    </citation>
    <scope>NUCLEOTIDE SEQUENCE [LARGE SCALE GENOMIC DNA]</scope>
    <source>
        <strain evidence="6">ATCC MYA-4605 / CBS 113480</strain>
    </source>
</reference>
<dbReference type="OrthoDB" id="18679at2759"/>
<dbReference type="InterPro" id="IPR000727">
    <property type="entry name" value="T_SNARE_dom"/>
</dbReference>
<dbReference type="eggNOG" id="KOG3065">
    <property type="taxonomic scope" value="Eukaryota"/>
</dbReference>
<feature type="compositionally biased region" description="Basic and acidic residues" evidence="3">
    <location>
        <begin position="28"/>
        <end position="38"/>
    </location>
</feature>
<evidence type="ECO:0000313" key="6">
    <source>
        <dbReference type="Proteomes" id="UP000002035"/>
    </source>
</evidence>
<dbReference type="PANTHER" id="PTHR19305">
    <property type="entry name" value="SYNAPTOSOMAL ASSOCIATED PROTEIN"/>
    <property type="match status" value="1"/>
</dbReference>
<gene>
    <name evidence="5" type="ORF">MCYG_05825</name>
</gene>
<feature type="compositionally biased region" description="Gly residues" evidence="3">
    <location>
        <begin position="123"/>
        <end position="139"/>
    </location>
</feature>
<evidence type="ECO:0000256" key="2">
    <source>
        <dbReference type="SAM" id="Coils"/>
    </source>
</evidence>
<feature type="coiled-coil region" evidence="2">
    <location>
        <begin position="259"/>
        <end position="286"/>
    </location>
</feature>
<dbReference type="Gene3D" id="1.20.5.110">
    <property type="match status" value="2"/>
</dbReference>
<dbReference type="AlphaFoldDB" id="C5FT03"/>
<evidence type="ECO:0000259" key="4">
    <source>
        <dbReference type="PROSITE" id="PS50192"/>
    </source>
</evidence>
<feature type="region of interest" description="Disordered" evidence="3">
    <location>
        <begin position="25"/>
        <end position="213"/>
    </location>
</feature>